<comment type="similarity">
    <text evidence="4">Belongs to the FAN1 family.</text>
</comment>
<evidence type="ECO:0000256" key="9">
    <source>
        <dbReference type="ARBA" id="ARBA00022842"/>
    </source>
</evidence>
<dbReference type="AlphaFoldDB" id="A0AAD0U551"/>
<dbReference type="InterPro" id="IPR049125">
    <property type="entry name" value="FAN1-like_WH"/>
</dbReference>
<evidence type="ECO:0000256" key="4">
    <source>
        <dbReference type="ARBA" id="ARBA00005533"/>
    </source>
</evidence>
<keyword evidence="6" id="KW-0540">Nuclease</keyword>
<dbReference type="InterPro" id="IPR040603">
    <property type="entry name" value="FAN1_SAP_bact"/>
</dbReference>
<evidence type="ECO:0000256" key="3">
    <source>
        <dbReference type="ARBA" id="ARBA00001946"/>
    </source>
</evidence>
<evidence type="ECO:0000256" key="6">
    <source>
        <dbReference type="ARBA" id="ARBA00022722"/>
    </source>
</evidence>
<keyword evidence="10" id="KW-0464">Manganese</keyword>
<accession>A0AAD0U551</accession>
<dbReference type="PANTHER" id="PTHR15749:SF4">
    <property type="entry name" value="FANCONI-ASSOCIATED NUCLEASE 1"/>
    <property type="match status" value="1"/>
</dbReference>
<dbReference type="GO" id="GO:0046872">
    <property type="term" value="F:metal ion binding"/>
    <property type="evidence" value="ECO:0007669"/>
    <property type="project" value="UniProtKB-KW"/>
</dbReference>
<organism evidence="12 13">
    <name type="scientific">Herbaspirillum rubrisubalbicans</name>
    <dbReference type="NCBI Taxonomy" id="80842"/>
    <lineage>
        <taxon>Bacteria</taxon>
        <taxon>Pseudomonadati</taxon>
        <taxon>Pseudomonadota</taxon>
        <taxon>Betaproteobacteria</taxon>
        <taxon>Burkholderiales</taxon>
        <taxon>Oxalobacteraceae</taxon>
        <taxon>Herbaspirillum</taxon>
    </lineage>
</organism>
<proteinExistence type="inferred from homology"/>
<dbReference type="EC" id="3.1.4.1" evidence="5"/>
<comment type="cofactor">
    <cofactor evidence="2">
        <name>Mn(2+)</name>
        <dbReference type="ChEBI" id="CHEBI:29035"/>
    </cofactor>
</comment>
<keyword evidence="9" id="KW-0460">Magnesium</keyword>
<dbReference type="SMART" id="SM00990">
    <property type="entry name" value="VRR_NUC"/>
    <property type="match status" value="1"/>
</dbReference>
<keyword evidence="8" id="KW-0378">Hydrolase</keyword>
<dbReference type="Proteomes" id="UP000269199">
    <property type="component" value="Chromosome"/>
</dbReference>
<evidence type="ECO:0000256" key="7">
    <source>
        <dbReference type="ARBA" id="ARBA00022723"/>
    </source>
</evidence>
<keyword evidence="7" id="KW-0479">Metal-binding</keyword>
<dbReference type="GO" id="GO:0036297">
    <property type="term" value="P:interstrand cross-link repair"/>
    <property type="evidence" value="ECO:0007669"/>
    <property type="project" value="InterPro"/>
</dbReference>
<dbReference type="PANTHER" id="PTHR15749">
    <property type="entry name" value="FANCONI-ASSOCIATED NUCLEASE 1"/>
    <property type="match status" value="1"/>
</dbReference>
<evidence type="ECO:0000313" key="12">
    <source>
        <dbReference type="EMBL" id="AYR23413.1"/>
    </source>
</evidence>
<evidence type="ECO:0000256" key="2">
    <source>
        <dbReference type="ARBA" id="ARBA00001936"/>
    </source>
</evidence>
<dbReference type="Gene3D" id="3.40.1350.10">
    <property type="match status" value="1"/>
</dbReference>
<protein>
    <recommendedName>
        <fullName evidence="5">phosphodiesterase I</fullName>
        <ecNumber evidence="5">3.1.4.1</ecNumber>
    </recommendedName>
</protein>
<comment type="cofactor">
    <cofactor evidence="3">
        <name>Mg(2+)</name>
        <dbReference type="ChEBI" id="CHEBI:18420"/>
    </cofactor>
</comment>
<comment type="catalytic activity">
    <reaction evidence="1">
        <text>Hydrolytically removes 5'-nucleotides successively from the 3'-hydroxy termini of 3'-hydroxy-terminated oligonucleotides.</text>
        <dbReference type="EC" id="3.1.4.1"/>
    </reaction>
</comment>
<reference evidence="12 13" key="1">
    <citation type="submission" date="2017-11" db="EMBL/GenBank/DDBJ databases">
        <title>Complete genome sequence of Herbaspirillum rubrisubalbicans DSM 11543.</title>
        <authorList>
            <person name="Chen M."/>
            <person name="An Q."/>
        </authorList>
    </citation>
    <scope>NUCLEOTIDE SEQUENCE [LARGE SCALE GENOMIC DNA]</scope>
    <source>
        <strain evidence="12 13">DSM 11543</strain>
    </source>
</reference>
<evidence type="ECO:0000256" key="8">
    <source>
        <dbReference type="ARBA" id="ARBA00022801"/>
    </source>
</evidence>
<evidence type="ECO:0000256" key="1">
    <source>
        <dbReference type="ARBA" id="ARBA00000983"/>
    </source>
</evidence>
<dbReference type="Pfam" id="PF18081">
    <property type="entry name" value="FANC_SAP"/>
    <property type="match status" value="1"/>
</dbReference>
<feature type="domain" description="VRR-NUC" evidence="11">
    <location>
        <begin position="429"/>
        <end position="543"/>
    </location>
</feature>
<dbReference type="GO" id="GO:0004528">
    <property type="term" value="F:phosphodiesterase I activity"/>
    <property type="evidence" value="ECO:0007669"/>
    <property type="project" value="UniProtKB-EC"/>
</dbReference>
<evidence type="ECO:0000256" key="5">
    <source>
        <dbReference type="ARBA" id="ARBA00012029"/>
    </source>
</evidence>
<evidence type="ECO:0000313" key="13">
    <source>
        <dbReference type="Proteomes" id="UP000269199"/>
    </source>
</evidence>
<dbReference type="RefSeq" id="WP_061789764.1">
    <property type="nucleotide sequence ID" value="NZ_CP024996.1"/>
</dbReference>
<sequence length="548" mass="62630">MPAVPDPRFYYLGNFQYVLEWLAQRYADLLSAQERDFIDIFPGLPLASRALLVRMMMRRGERFRASKLCYPEIGCPLQAAQALPAGWIERDPLLSLAQLFELSTKPELLRMFDLSTTHKASRKSELLALLASDPAHAELRPFSQWQGQGSDQVLQLHQQALCDRLRLMFFGNLRQDWSEFVLADLGTFRYERIALAPEARGFRSRADIDLYLQLHACKERYYAGEAAAVVLAALPTGRFDNPWLESRRERLLFQLGQLLEKEGDWSQAHAVYAACRYPGARVRAIRVLEKQGRYGPAQALLHTAQQAPENDAERQQLLRIAPRLARQLGLPCSARGRAPAVERLDLLLAPGGLRVELAVQAHLHEPEAPVFYVENALVNTLFGLLCWEAIFAAIPGAFFHPFQREPADLLSADFYARRRDVFQRCLAQLDDGSYRHAILATHDAKHGLQSPFVAWGWVTRELLVLALDCIPAAHLKLWCLRILDDVRENRAGFPDLVQFWPQQRRYRMIEVKGPGDRLQDNQLRWLDYCTRHAMPVSVCYLQWEPAVA</sequence>
<dbReference type="InterPro" id="IPR014883">
    <property type="entry name" value="VRR_NUC"/>
</dbReference>
<dbReference type="Pfam" id="PF21315">
    <property type="entry name" value="FAN1_HTH"/>
    <property type="match status" value="1"/>
</dbReference>
<dbReference type="GO" id="GO:0003676">
    <property type="term" value="F:nucleic acid binding"/>
    <property type="evidence" value="ECO:0007669"/>
    <property type="project" value="InterPro"/>
</dbReference>
<dbReference type="FunFam" id="3.40.1350.10:FF:000024">
    <property type="entry name" value="Fanconi-associated nuclease"/>
    <property type="match status" value="1"/>
</dbReference>
<dbReference type="InterPro" id="IPR033315">
    <property type="entry name" value="Fan1-like"/>
</dbReference>
<dbReference type="Pfam" id="PF08774">
    <property type="entry name" value="VRR_NUC"/>
    <property type="match status" value="1"/>
</dbReference>
<evidence type="ECO:0000259" key="11">
    <source>
        <dbReference type="SMART" id="SM00990"/>
    </source>
</evidence>
<dbReference type="InterPro" id="IPR011856">
    <property type="entry name" value="tRNA_endonuc-like_dom_sf"/>
</dbReference>
<dbReference type="EMBL" id="CP024996">
    <property type="protein sequence ID" value="AYR23413.1"/>
    <property type="molecule type" value="Genomic_DNA"/>
</dbReference>
<evidence type="ECO:0000256" key="10">
    <source>
        <dbReference type="ARBA" id="ARBA00023211"/>
    </source>
</evidence>
<name>A0AAD0U551_9BURK</name>
<gene>
    <name evidence="12" type="ORF">RC54_06055</name>
</gene>